<sequence length="131" mass="15180">MLSHFAKTINRHQWISEAAYFSAEARGFESGKELDDWLAAEMAYSEILITTYIAMLEEDDAVITISGLKQLAALIGIEHTDVFNSDVELIQAIQNATKHSPCFRYEPNRLCEEMDCKWRKECRKLISVWYR</sequence>
<dbReference type="AlphaFoldDB" id="A0A177M7P1"/>
<evidence type="ECO:0000313" key="1">
    <source>
        <dbReference type="EMBL" id="OAI00799.1"/>
    </source>
</evidence>
<dbReference type="InterPro" id="IPR021327">
    <property type="entry name" value="DUF2934"/>
</dbReference>
<dbReference type="RefSeq" id="WP_064037767.1">
    <property type="nucleotide sequence ID" value="NZ_LUUH01000075.1"/>
</dbReference>
<comment type="caution">
    <text evidence="1">The sequence shown here is derived from an EMBL/GenBank/DDBJ whole genome shotgun (WGS) entry which is preliminary data.</text>
</comment>
<reference evidence="2" key="1">
    <citation type="submission" date="2016-03" db="EMBL/GenBank/DDBJ databases">
        <authorList>
            <person name="Heylen K."/>
            <person name="De Vos P."/>
            <person name="Vekeman B."/>
        </authorList>
    </citation>
    <scope>NUCLEOTIDE SEQUENCE [LARGE SCALE GENOMIC DNA]</scope>
    <source>
        <strain evidence="2">R-45371</strain>
    </source>
</reference>
<dbReference type="Proteomes" id="UP000077763">
    <property type="component" value="Unassembled WGS sequence"/>
</dbReference>
<accession>A0A177M7P1</accession>
<gene>
    <name evidence="1" type="ORF">A1353_19205</name>
</gene>
<dbReference type="Pfam" id="PF11154">
    <property type="entry name" value="DUF2934"/>
    <property type="match status" value="1"/>
</dbReference>
<name>A0A177M7P1_METMH</name>
<protein>
    <recommendedName>
        <fullName evidence="3">DUF2934 family protein</fullName>
    </recommendedName>
</protein>
<evidence type="ECO:0008006" key="3">
    <source>
        <dbReference type="Google" id="ProtNLM"/>
    </source>
</evidence>
<organism evidence="1 2">
    <name type="scientific">Methylomonas methanica</name>
    <dbReference type="NCBI Taxonomy" id="421"/>
    <lineage>
        <taxon>Bacteria</taxon>
        <taxon>Pseudomonadati</taxon>
        <taxon>Pseudomonadota</taxon>
        <taxon>Gammaproteobacteria</taxon>
        <taxon>Methylococcales</taxon>
        <taxon>Methylococcaceae</taxon>
        <taxon>Methylomonas</taxon>
    </lineage>
</organism>
<dbReference type="EMBL" id="LUUH01000075">
    <property type="protein sequence ID" value="OAI00799.1"/>
    <property type="molecule type" value="Genomic_DNA"/>
</dbReference>
<evidence type="ECO:0000313" key="2">
    <source>
        <dbReference type="Proteomes" id="UP000077763"/>
    </source>
</evidence>
<proteinExistence type="predicted"/>